<keyword evidence="3" id="KW-1185">Reference proteome</keyword>
<evidence type="ECO:0000256" key="1">
    <source>
        <dbReference type="SAM" id="MobiDB-lite"/>
    </source>
</evidence>
<dbReference type="InterPro" id="IPR022698">
    <property type="entry name" value="OrsD"/>
</dbReference>
<comment type="caution">
    <text evidence="2">The sequence shown here is derived from an EMBL/GenBank/DDBJ whole genome shotgun (WGS) entry which is preliminary data.</text>
</comment>
<accession>A0AAD5YXR7</accession>
<organism evidence="2 3">
    <name type="scientific">Leucocoprinus birnbaumii</name>
    <dbReference type="NCBI Taxonomy" id="56174"/>
    <lineage>
        <taxon>Eukaryota</taxon>
        <taxon>Fungi</taxon>
        <taxon>Dikarya</taxon>
        <taxon>Basidiomycota</taxon>
        <taxon>Agaricomycotina</taxon>
        <taxon>Agaricomycetes</taxon>
        <taxon>Agaricomycetidae</taxon>
        <taxon>Agaricales</taxon>
        <taxon>Agaricineae</taxon>
        <taxon>Agaricaceae</taxon>
        <taxon>Leucocoprinus</taxon>
    </lineage>
</organism>
<dbReference type="EMBL" id="JANIEX010000066">
    <property type="protein sequence ID" value="KAJ3574494.1"/>
    <property type="molecule type" value="Genomic_DNA"/>
</dbReference>
<evidence type="ECO:0000313" key="2">
    <source>
        <dbReference type="EMBL" id="KAJ3574494.1"/>
    </source>
</evidence>
<feature type="region of interest" description="Disordered" evidence="1">
    <location>
        <begin position="1031"/>
        <end position="1099"/>
    </location>
</feature>
<reference evidence="2" key="1">
    <citation type="submission" date="2022-07" db="EMBL/GenBank/DDBJ databases">
        <title>Genome Sequence of Leucocoprinus birnbaumii.</title>
        <authorList>
            <person name="Buettner E."/>
        </authorList>
    </citation>
    <scope>NUCLEOTIDE SEQUENCE</scope>
    <source>
        <strain evidence="2">VT141</strain>
    </source>
</reference>
<dbReference type="AlphaFoldDB" id="A0AAD5YXR7"/>
<protein>
    <submittedName>
        <fullName evidence="2">Uncharacterized protein</fullName>
    </submittedName>
</protein>
<feature type="compositionally biased region" description="Basic residues" evidence="1">
    <location>
        <begin position="1081"/>
        <end position="1092"/>
    </location>
</feature>
<name>A0AAD5YXR7_9AGAR</name>
<evidence type="ECO:0000313" key="3">
    <source>
        <dbReference type="Proteomes" id="UP001213000"/>
    </source>
</evidence>
<dbReference type="Proteomes" id="UP001213000">
    <property type="component" value="Unassembled WGS sequence"/>
</dbReference>
<proteinExistence type="predicted"/>
<sequence>MAETKTTLSQRPTPPPSLTAIYEPSSEPEDNSICTVTELQTALAPQLPNIPSRLFLNKEYGDDGFYGSNNCWQLPAGDEAVVPLQKAPTKNSKKESQILANNGIRYNSRILCFICEPCGIALLRQSVQNHLTRKKGGNHCINGRGMKEELEGLDDSQKFAETLPAIHTMYGGSAIEGLRIEAAIRCDEVGCRYVTTTINSMTSHLGLEHKKPRSKLPHDKSWPTVYAQRFGHSPPLSNQKDSESPRILFEVILLPNVLSRLVPARKPEEDEDDSMASARKAPKNADLLRFEHALDQAVKGMPLHSDDPRDMNLWLFKSKWPQHVGEHLESSFLRSLVAPTDKEYPLLNKAVVKLLEAANEKIPKTSNLILRQLNSRDPVLNISKAPFGKHESLKTLSDYAREVSKLIAFLLRDRKEYTLHLPKATQERLNKLSNMKNPNMDHYRSHIKELLLDIWTRKWVGSEENSIGDPTLCYLALASIDSDGTWSKPKVVTGTIARLMWSMRAIFLLECHQKRWFPHSSQIENTPAGEAKTIEFDPVLAPQSNTSSSHIIDVSETYKQVQEWQSVNTDCTFGSLANLQRTASAIVFSSMELPQVAWMDLTFNSLVYHGYQISVAHLRDMCWKLHSRIWEVFHKEVLLEQTHLLVSIGQAKGQWSLDKPDGTEGKIGDTKKALPLISAILETPNLASEFIEGSTKARTLNWNYKRMQTWLNAYSEFQRLSMICVLVMASPSIKGTSLIAFLQRGTSENLRNIYVTDNGVIITTHSGRRSLTGYRFKAVYGLDPITASFLVQDAVFIRRTAQFFLMKTEPDQVSSLLPYFTRMFVKKGGQLFDTADITSSLRELTLGTIGYEFGIHDLQHILVAVQDAHCPEFREAVYGGNSDTFGAKQSGHSSATENRIYAVGSAFATGHSDEKIPHFVHFSGRYQAALGVPAAGTMELSCALVQNRDEYTRVATETARILQERGQVLDEVNRFVPTTTNPVVGIPDCNDVHTNASCSEAIFVPPRDNGHLHSNRRTDLYEGTHSVVSTNWEGGDFDEAPAPIRQPKTGKRTASMLRIESDEDASDSDGASVRSYEVRPPRRKRHPVKRLKREVDEDQ</sequence>
<gene>
    <name evidence="2" type="ORF">NP233_g1733</name>
</gene>
<dbReference type="Pfam" id="PF12013">
    <property type="entry name" value="OrsD"/>
    <property type="match status" value="1"/>
</dbReference>